<keyword evidence="1" id="KW-0812">Transmembrane</keyword>
<keyword evidence="3" id="KW-1185">Reference proteome</keyword>
<keyword evidence="1" id="KW-1133">Transmembrane helix</keyword>
<evidence type="ECO:0000313" key="3">
    <source>
        <dbReference type="Proteomes" id="UP000540191"/>
    </source>
</evidence>
<feature type="transmembrane region" description="Helical" evidence="1">
    <location>
        <begin position="50"/>
        <end position="69"/>
    </location>
</feature>
<feature type="transmembrane region" description="Helical" evidence="1">
    <location>
        <begin position="130"/>
        <end position="161"/>
    </location>
</feature>
<dbReference type="AlphaFoldDB" id="A0A7W7GMM5"/>
<keyword evidence="1" id="KW-0472">Membrane</keyword>
<proteinExistence type="predicted"/>
<evidence type="ECO:0000313" key="2">
    <source>
        <dbReference type="EMBL" id="MBB4734907.1"/>
    </source>
</evidence>
<accession>A0A7W7GMM5</accession>
<dbReference type="RefSeq" id="WP_184240974.1">
    <property type="nucleotide sequence ID" value="NZ_JACHNA010000001.1"/>
</dbReference>
<dbReference type="EMBL" id="JACHNA010000001">
    <property type="protein sequence ID" value="MBB4734907.1"/>
    <property type="molecule type" value="Genomic_DNA"/>
</dbReference>
<sequence>MNATPSAGGHILRLLPWVVLGGVAGSMTALTISAVLLGHIGPSGAFDPQATLAALSLAGVLNTAGSFLLGLLRGRASRARRRSRPWDPRLLPAVGTGFLGSFTSFAAATAPAGEMLALTVASRDDPAEWWVLFGAGAGLLAVTAAAMALVGTVAAGVGLLIGRGRSSHRADAADRTAEVDDVHEATG</sequence>
<reference evidence="2 3" key="1">
    <citation type="submission" date="2020-08" db="EMBL/GenBank/DDBJ databases">
        <title>Sequencing the genomes of 1000 actinobacteria strains.</title>
        <authorList>
            <person name="Klenk H.-P."/>
        </authorList>
    </citation>
    <scope>NUCLEOTIDE SEQUENCE [LARGE SCALE GENOMIC DNA]</scope>
    <source>
        <strain evidence="2 3">DSM 23974</strain>
    </source>
</reference>
<organism evidence="2 3">
    <name type="scientific">Micrococcus cohnii</name>
    <dbReference type="NCBI Taxonomy" id="993416"/>
    <lineage>
        <taxon>Bacteria</taxon>
        <taxon>Bacillati</taxon>
        <taxon>Actinomycetota</taxon>
        <taxon>Actinomycetes</taxon>
        <taxon>Micrococcales</taxon>
        <taxon>Micrococcaceae</taxon>
        <taxon>Micrococcus</taxon>
    </lineage>
</organism>
<name>A0A7W7GMM5_9MICC</name>
<protein>
    <submittedName>
        <fullName evidence="2">Fluoride ion exporter CrcB/FEX</fullName>
    </submittedName>
</protein>
<dbReference type="Proteomes" id="UP000540191">
    <property type="component" value="Unassembled WGS sequence"/>
</dbReference>
<feature type="transmembrane region" description="Helical" evidence="1">
    <location>
        <begin position="90"/>
        <end position="110"/>
    </location>
</feature>
<gene>
    <name evidence="2" type="ORF">HDA30_000415</name>
</gene>
<evidence type="ECO:0000256" key="1">
    <source>
        <dbReference type="SAM" id="Phobius"/>
    </source>
</evidence>
<comment type="caution">
    <text evidence="2">The sequence shown here is derived from an EMBL/GenBank/DDBJ whole genome shotgun (WGS) entry which is preliminary data.</text>
</comment>
<feature type="transmembrane region" description="Helical" evidence="1">
    <location>
        <begin position="12"/>
        <end position="38"/>
    </location>
</feature>